<dbReference type="AlphaFoldDB" id="A0A0E0MPV8"/>
<feature type="region of interest" description="Disordered" evidence="1">
    <location>
        <begin position="43"/>
        <end position="66"/>
    </location>
</feature>
<accession>A0A0E0MPV8</accession>
<reference evidence="2" key="2">
    <citation type="submission" date="2018-05" db="EMBL/GenBank/DDBJ databases">
        <title>OpunRS2 (Oryza punctata Reference Sequence Version 2).</title>
        <authorList>
            <person name="Zhang J."/>
            <person name="Kudrna D."/>
            <person name="Lee S."/>
            <person name="Talag J."/>
            <person name="Welchert J."/>
            <person name="Wing R.A."/>
        </authorList>
    </citation>
    <scope>NUCLEOTIDE SEQUENCE [LARGE SCALE GENOMIC DNA]</scope>
</reference>
<reference evidence="2" key="1">
    <citation type="submission" date="2015-04" db="UniProtKB">
        <authorList>
            <consortium name="EnsemblPlants"/>
        </authorList>
    </citation>
    <scope>IDENTIFICATION</scope>
</reference>
<name>A0A0E0MPV8_ORYPU</name>
<dbReference type="Gramene" id="OPUNC12G17780.1">
    <property type="protein sequence ID" value="OPUNC12G17780.1"/>
    <property type="gene ID" value="OPUNC12G17780"/>
</dbReference>
<sequence length="66" mass="6811">MNLERACTKCLGGFGQGGCLDDVSKEMSDGYTAVVVRQGLKRAETGFSPGSSTGGEGAARQRPQEG</sequence>
<dbReference type="Proteomes" id="UP000026962">
    <property type="component" value="Chromosome 12"/>
</dbReference>
<keyword evidence="3" id="KW-1185">Reference proteome</keyword>
<dbReference type="HOGENOM" id="CLU_2835619_0_0_1"/>
<evidence type="ECO:0000313" key="3">
    <source>
        <dbReference type="Proteomes" id="UP000026962"/>
    </source>
</evidence>
<organism evidence="2">
    <name type="scientific">Oryza punctata</name>
    <name type="common">Red rice</name>
    <dbReference type="NCBI Taxonomy" id="4537"/>
    <lineage>
        <taxon>Eukaryota</taxon>
        <taxon>Viridiplantae</taxon>
        <taxon>Streptophyta</taxon>
        <taxon>Embryophyta</taxon>
        <taxon>Tracheophyta</taxon>
        <taxon>Spermatophyta</taxon>
        <taxon>Magnoliopsida</taxon>
        <taxon>Liliopsida</taxon>
        <taxon>Poales</taxon>
        <taxon>Poaceae</taxon>
        <taxon>BOP clade</taxon>
        <taxon>Oryzoideae</taxon>
        <taxon>Oryzeae</taxon>
        <taxon>Oryzinae</taxon>
        <taxon>Oryza</taxon>
    </lineage>
</organism>
<protein>
    <submittedName>
        <fullName evidence="2">Uncharacterized protein</fullName>
    </submittedName>
</protein>
<proteinExistence type="predicted"/>
<evidence type="ECO:0000313" key="2">
    <source>
        <dbReference type="EnsemblPlants" id="OPUNC12G17780.1"/>
    </source>
</evidence>
<evidence type="ECO:0000256" key="1">
    <source>
        <dbReference type="SAM" id="MobiDB-lite"/>
    </source>
</evidence>
<dbReference type="EnsemblPlants" id="OPUNC12G17780.1">
    <property type="protein sequence ID" value="OPUNC12G17780.1"/>
    <property type="gene ID" value="OPUNC12G17780"/>
</dbReference>